<protein>
    <submittedName>
        <fullName evidence="2">Uncharacterized protein</fullName>
    </submittedName>
</protein>
<evidence type="ECO:0000313" key="3">
    <source>
        <dbReference type="Proteomes" id="UP001209922"/>
    </source>
</evidence>
<sequence>MNPRLEYALLAGALAFTLAVAAGLLLDFRMKNDFLWQLGAMAGVAALLSAAWVGGWRWLVDARRRGWRLLGMVFFTVLVAMALFFPLCMGLLAILDSTGFALLQQAEMAAVFVVFAAYLGTLPAMLFTTPLAWRFLRRRERRAVA</sequence>
<keyword evidence="1" id="KW-0472">Membrane</keyword>
<name>A0ABT3JUS7_9XANT</name>
<dbReference type="RefSeq" id="WP_265127178.1">
    <property type="nucleotide sequence ID" value="NZ_JAPCHY010000004.1"/>
</dbReference>
<feature type="transmembrane region" description="Helical" evidence="1">
    <location>
        <begin position="7"/>
        <end position="26"/>
    </location>
</feature>
<feature type="transmembrane region" description="Helical" evidence="1">
    <location>
        <begin position="38"/>
        <end position="60"/>
    </location>
</feature>
<reference evidence="2 3" key="1">
    <citation type="submission" date="2022-10" db="EMBL/GenBank/DDBJ databases">
        <title>Xanthomonas sp. H13-6.</title>
        <authorList>
            <person name="Liu X."/>
            <person name="Deng Z."/>
            <person name="Jiang Y."/>
            <person name="Yu T."/>
            <person name="Ai J."/>
        </authorList>
    </citation>
    <scope>NUCLEOTIDE SEQUENCE [LARGE SCALE GENOMIC DNA]</scope>
    <source>
        <strain evidence="2 3">H13-6</strain>
    </source>
</reference>
<keyword evidence="3" id="KW-1185">Reference proteome</keyword>
<organism evidence="2 3">
    <name type="scientific">Xanthomonas chitinilytica</name>
    <dbReference type="NCBI Taxonomy" id="2989819"/>
    <lineage>
        <taxon>Bacteria</taxon>
        <taxon>Pseudomonadati</taxon>
        <taxon>Pseudomonadota</taxon>
        <taxon>Gammaproteobacteria</taxon>
        <taxon>Lysobacterales</taxon>
        <taxon>Lysobacteraceae</taxon>
        <taxon>Xanthomonas</taxon>
    </lineage>
</organism>
<keyword evidence="1" id="KW-0812">Transmembrane</keyword>
<feature type="transmembrane region" description="Helical" evidence="1">
    <location>
        <begin position="110"/>
        <end position="133"/>
    </location>
</feature>
<dbReference type="EMBL" id="JAPCHY010000004">
    <property type="protein sequence ID" value="MCW4472222.1"/>
    <property type="molecule type" value="Genomic_DNA"/>
</dbReference>
<gene>
    <name evidence="2" type="ORF">OK345_06870</name>
</gene>
<proteinExistence type="predicted"/>
<dbReference type="Proteomes" id="UP001209922">
    <property type="component" value="Unassembled WGS sequence"/>
</dbReference>
<accession>A0ABT3JUS7</accession>
<evidence type="ECO:0000313" key="2">
    <source>
        <dbReference type="EMBL" id="MCW4472222.1"/>
    </source>
</evidence>
<feature type="transmembrane region" description="Helical" evidence="1">
    <location>
        <begin position="72"/>
        <end position="95"/>
    </location>
</feature>
<keyword evidence="1" id="KW-1133">Transmembrane helix</keyword>
<comment type="caution">
    <text evidence="2">The sequence shown here is derived from an EMBL/GenBank/DDBJ whole genome shotgun (WGS) entry which is preliminary data.</text>
</comment>
<evidence type="ECO:0000256" key="1">
    <source>
        <dbReference type="SAM" id="Phobius"/>
    </source>
</evidence>